<evidence type="ECO:0000313" key="2">
    <source>
        <dbReference type="Proteomes" id="UP001465976"/>
    </source>
</evidence>
<gene>
    <name evidence="1" type="ORF">V5O48_017777</name>
</gene>
<evidence type="ECO:0000313" key="1">
    <source>
        <dbReference type="EMBL" id="KAL0564273.1"/>
    </source>
</evidence>
<evidence type="ECO:0008006" key="3">
    <source>
        <dbReference type="Google" id="ProtNLM"/>
    </source>
</evidence>
<sequence length="498" mass="57110">MLYRKLHTLTFPTSHLRSTREETPSPPVEISDLPNEALAIIFRFTYDSCEKSSPLRHPLNPRSPPNVFRNVSKLWRGVAESERVLWRRFEVEHTFEGEDELPAWFTEQDNRKMDLVQARKIFKRWMRLAIYVQEEAGGKPDFRNTIDFTLKTSSCGYNTPVENVIIDVLGNRSQHWRHVELFLSLDTLSRLRGIRGRLSNLETLIVHIHAPPLEEGEELEIDLKWPYDLFEFAPRLKTFETGGIWVPEVIWGGLGMHAPWDRIQKVTVREHEDPFLIHAILKATASSVRSIGICPTVAPSDCLSGFRTEPLAMLRLPKVHSLVYHAAPMPKDIGALSYNRWQVLRLLEMPKLSVLRISDGSGNNSCKAALEMAERSQARVKALGLEGPGTGLEWVKDAMQLIDHLNDSLEVLKVGPFRDTDVTLTVVRELTSRMSDSGERFSKLRQVFFSAADVCVNVEESRMTGDQKLLREGMAEWERVARERFPWREVQRPAQVSR</sequence>
<name>A0ABR3EN21_9AGAR</name>
<dbReference type="EMBL" id="JBAHYK010002890">
    <property type="protein sequence ID" value="KAL0564273.1"/>
    <property type="molecule type" value="Genomic_DNA"/>
</dbReference>
<dbReference type="Proteomes" id="UP001465976">
    <property type="component" value="Unassembled WGS sequence"/>
</dbReference>
<proteinExistence type="predicted"/>
<reference evidence="1 2" key="1">
    <citation type="submission" date="2024-02" db="EMBL/GenBank/DDBJ databases">
        <title>A draft genome for the cacao thread blight pathogen Marasmius crinis-equi.</title>
        <authorList>
            <person name="Cohen S.P."/>
            <person name="Baruah I.K."/>
            <person name="Amoako-Attah I."/>
            <person name="Bukari Y."/>
            <person name="Meinhardt L.W."/>
            <person name="Bailey B.A."/>
        </authorList>
    </citation>
    <scope>NUCLEOTIDE SEQUENCE [LARGE SCALE GENOMIC DNA]</scope>
    <source>
        <strain evidence="1 2">GH-76</strain>
    </source>
</reference>
<keyword evidence="2" id="KW-1185">Reference proteome</keyword>
<protein>
    <recommendedName>
        <fullName evidence="3">F-box domain-containing protein</fullName>
    </recommendedName>
</protein>
<dbReference type="SUPFAM" id="SSF81383">
    <property type="entry name" value="F-box domain"/>
    <property type="match status" value="1"/>
</dbReference>
<accession>A0ABR3EN21</accession>
<dbReference type="InterPro" id="IPR036047">
    <property type="entry name" value="F-box-like_dom_sf"/>
</dbReference>
<comment type="caution">
    <text evidence="1">The sequence shown here is derived from an EMBL/GenBank/DDBJ whole genome shotgun (WGS) entry which is preliminary data.</text>
</comment>
<organism evidence="1 2">
    <name type="scientific">Marasmius crinis-equi</name>
    <dbReference type="NCBI Taxonomy" id="585013"/>
    <lineage>
        <taxon>Eukaryota</taxon>
        <taxon>Fungi</taxon>
        <taxon>Dikarya</taxon>
        <taxon>Basidiomycota</taxon>
        <taxon>Agaricomycotina</taxon>
        <taxon>Agaricomycetes</taxon>
        <taxon>Agaricomycetidae</taxon>
        <taxon>Agaricales</taxon>
        <taxon>Marasmiineae</taxon>
        <taxon>Marasmiaceae</taxon>
        <taxon>Marasmius</taxon>
    </lineage>
</organism>